<dbReference type="EMBL" id="MCGN01000005">
    <property type="protein sequence ID" value="ORY96699.1"/>
    <property type="molecule type" value="Genomic_DNA"/>
</dbReference>
<protein>
    <submittedName>
        <fullName evidence="2">Rgp1-domain-containing protein</fullName>
    </submittedName>
</protein>
<dbReference type="Pfam" id="PF08737">
    <property type="entry name" value="Rgp1"/>
    <property type="match status" value="1"/>
</dbReference>
<organism evidence="2 3">
    <name type="scientific">Syncephalastrum racemosum</name>
    <name type="common">Filamentous fungus</name>
    <dbReference type="NCBI Taxonomy" id="13706"/>
    <lineage>
        <taxon>Eukaryota</taxon>
        <taxon>Fungi</taxon>
        <taxon>Fungi incertae sedis</taxon>
        <taxon>Mucoromycota</taxon>
        <taxon>Mucoromycotina</taxon>
        <taxon>Mucoromycetes</taxon>
        <taxon>Mucorales</taxon>
        <taxon>Syncephalastraceae</taxon>
        <taxon>Syncephalastrum</taxon>
    </lineage>
</organism>
<feature type="region of interest" description="Disordered" evidence="1">
    <location>
        <begin position="29"/>
        <end position="101"/>
    </location>
</feature>
<dbReference type="OrthoDB" id="1918at2759"/>
<dbReference type="STRING" id="13706.A0A1X2HD31"/>
<reference evidence="2 3" key="1">
    <citation type="submission" date="2016-07" db="EMBL/GenBank/DDBJ databases">
        <title>Pervasive Adenine N6-methylation of Active Genes in Fungi.</title>
        <authorList>
            <consortium name="DOE Joint Genome Institute"/>
            <person name="Mondo S.J."/>
            <person name="Dannebaum R.O."/>
            <person name="Kuo R.C."/>
            <person name="Labutti K."/>
            <person name="Haridas S."/>
            <person name="Kuo A."/>
            <person name="Salamov A."/>
            <person name="Ahrendt S.R."/>
            <person name="Lipzen A."/>
            <person name="Sullivan W."/>
            <person name="Andreopoulos W.B."/>
            <person name="Clum A."/>
            <person name="Lindquist E."/>
            <person name="Daum C."/>
            <person name="Ramamoorthy G.K."/>
            <person name="Gryganskyi A."/>
            <person name="Culley D."/>
            <person name="Magnuson J.K."/>
            <person name="James T.Y."/>
            <person name="O'Malley M.A."/>
            <person name="Stajich J.E."/>
            <person name="Spatafora J.W."/>
            <person name="Visel A."/>
            <person name="Grigoriev I.V."/>
        </authorList>
    </citation>
    <scope>NUCLEOTIDE SEQUENCE [LARGE SCALE GENOMIC DNA]</scope>
    <source>
        <strain evidence="2 3">NRRL 2496</strain>
    </source>
</reference>
<feature type="compositionally biased region" description="Polar residues" evidence="1">
    <location>
        <begin position="165"/>
        <end position="191"/>
    </location>
</feature>
<proteinExistence type="predicted"/>
<dbReference type="InParanoid" id="A0A1X2HD31"/>
<name>A0A1X2HD31_SYNRA</name>
<dbReference type="InterPro" id="IPR014848">
    <property type="entry name" value="Rgp1"/>
</dbReference>
<feature type="compositionally biased region" description="Acidic residues" evidence="1">
    <location>
        <begin position="455"/>
        <end position="470"/>
    </location>
</feature>
<dbReference type="OMA" id="STFDCQI"/>
<evidence type="ECO:0000313" key="2">
    <source>
        <dbReference type="EMBL" id="ORY96699.1"/>
    </source>
</evidence>
<comment type="caution">
    <text evidence="2">The sequence shown here is derived from an EMBL/GenBank/DDBJ whole genome shotgun (WGS) entry which is preliminary data.</text>
</comment>
<evidence type="ECO:0000256" key="1">
    <source>
        <dbReference type="SAM" id="MobiDB-lite"/>
    </source>
</evidence>
<evidence type="ECO:0000313" key="3">
    <source>
        <dbReference type="Proteomes" id="UP000242180"/>
    </source>
</evidence>
<feature type="compositionally biased region" description="Low complexity" evidence="1">
    <location>
        <begin position="39"/>
        <end position="48"/>
    </location>
</feature>
<gene>
    <name evidence="2" type="ORF">BCR43DRAFT_492124</name>
</gene>
<sequence length="671" mass="73912">MSVLVTTTFSQGAVFYAGETVSCTIAFSNPLPTLPKPPSASSSSSSRRSASRRAHPSPLRSHSRSQSLTSEPTTSAYHTQTHTQAQTQTAPSPTNTVYSTTSSLTSLASSTFSFFTQRAPPNEADPTPSSNPNPNPNPMRSALPEPAPQENGENLIPIELGEGTPRSSIDTMQSGHSTLGLGNTGLNNHYNNGGGDVSRRSSVDSLASYRTQQQPHAHPPPQRLSQLLLKSTSTPSFGKKPEHLLWGFAQVVGNFIVDPSMINNNEFAPLKRRTMYRPGGMGGGGGLLAGGNLQNKIDTRTTPVISTPPSILFVDLDLAPGETKKFSYKLKLPNDIPPSHRGKAIRFNYSLVIGTQRSGTSTQGQVVQIPFRVLNHVSEDGTRPIYDLMNPVILYKDEASVEAFSEDDFKKKMPRRMSTKSIDKSRLEFIGYVNELLEQTNKEDIHEITRRESDAYDEPTDEQQQDDEESAEKRMMGRACAQIVSRITNTSRKAMFDICKNNQRVAQLHLTKTAYRLGEAVMGVLDFEHASTPTFEVTILLESNEVVEPSIAVRQPQQIARISRKCYAEHHSFSLGHQRLAFSLPIPAIASPEFQTTGVRLQYYLKFEFIVKSSAAPSFLPIHVDERHAHYQGAQDVQVSTFDCQIPIRVYGAPGGTDRAVYGRPYTFLVQ</sequence>
<feature type="region of interest" description="Disordered" evidence="1">
    <location>
        <begin position="450"/>
        <end position="474"/>
    </location>
</feature>
<feature type="compositionally biased region" description="Low complexity" evidence="1">
    <location>
        <begin position="56"/>
        <end position="101"/>
    </location>
</feature>
<dbReference type="AlphaFoldDB" id="A0A1X2HD31"/>
<feature type="region of interest" description="Disordered" evidence="1">
    <location>
        <begin position="117"/>
        <end position="223"/>
    </location>
</feature>
<dbReference type="Proteomes" id="UP000242180">
    <property type="component" value="Unassembled WGS sequence"/>
</dbReference>
<accession>A0A1X2HD31</accession>
<dbReference type="PANTHER" id="PTHR12507">
    <property type="entry name" value="REDUCED GROWTH PHENOTYPE 1 RGP1, YEAST -RELATED"/>
    <property type="match status" value="1"/>
</dbReference>
<keyword evidence="3" id="KW-1185">Reference proteome</keyword>